<accession>U4LFS3</accession>
<protein>
    <submittedName>
        <fullName evidence="1">Uncharacterized protein</fullName>
    </submittedName>
</protein>
<dbReference type="EMBL" id="HF935439">
    <property type="protein sequence ID" value="CCX30372.1"/>
    <property type="molecule type" value="Genomic_DNA"/>
</dbReference>
<keyword evidence="2" id="KW-1185">Reference proteome</keyword>
<evidence type="ECO:0000313" key="2">
    <source>
        <dbReference type="Proteomes" id="UP000018144"/>
    </source>
</evidence>
<dbReference type="AlphaFoldDB" id="U4LFS3"/>
<name>U4LFS3_PYROM</name>
<sequence>MRKKIFLHLNQTDTFLVISCKGPWRVAKINRRDYLLHHPDIFRGTRHWAR</sequence>
<gene>
    <name evidence="1" type="ORF">PCON_08569</name>
</gene>
<proteinExistence type="predicted"/>
<reference evidence="1 2" key="1">
    <citation type="journal article" date="2013" name="PLoS Genet.">
        <title>The genome and development-dependent transcriptomes of Pyronema confluens: a window into fungal evolution.</title>
        <authorList>
            <person name="Traeger S."/>
            <person name="Altegoer F."/>
            <person name="Freitag M."/>
            <person name="Gabaldon T."/>
            <person name="Kempken F."/>
            <person name="Kumar A."/>
            <person name="Marcet-Houben M."/>
            <person name="Poggeler S."/>
            <person name="Stajich J.E."/>
            <person name="Nowrousian M."/>
        </authorList>
    </citation>
    <scope>NUCLEOTIDE SEQUENCE [LARGE SCALE GENOMIC DNA]</scope>
    <source>
        <strain evidence="2">CBS 100304</strain>
        <tissue evidence="1">Vegetative mycelium</tissue>
    </source>
</reference>
<organism evidence="1 2">
    <name type="scientific">Pyronema omphalodes (strain CBS 100304)</name>
    <name type="common">Pyronema confluens</name>
    <dbReference type="NCBI Taxonomy" id="1076935"/>
    <lineage>
        <taxon>Eukaryota</taxon>
        <taxon>Fungi</taxon>
        <taxon>Dikarya</taxon>
        <taxon>Ascomycota</taxon>
        <taxon>Pezizomycotina</taxon>
        <taxon>Pezizomycetes</taxon>
        <taxon>Pezizales</taxon>
        <taxon>Pyronemataceae</taxon>
        <taxon>Pyronema</taxon>
    </lineage>
</organism>
<evidence type="ECO:0000313" key="1">
    <source>
        <dbReference type="EMBL" id="CCX30372.1"/>
    </source>
</evidence>
<dbReference type="Proteomes" id="UP000018144">
    <property type="component" value="Unassembled WGS sequence"/>
</dbReference>